<gene>
    <name evidence="1" type="ORF">BINO364_LOCUS8969</name>
</gene>
<name>A0A8J9VJX2_9NEOP</name>
<evidence type="ECO:0000313" key="2">
    <source>
        <dbReference type="Proteomes" id="UP000838878"/>
    </source>
</evidence>
<feature type="non-terminal residue" evidence="1">
    <location>
        <position position="70"/>
    </location>
</feature>
<accession>A0A8J9VJX2</accession>
<evidence type="ECO:0000313" key="1">
    <source>
        <dbReference type="EMBL" id="CAH0723098.1"/>
    </source>
</evidence>
<dbReference type="OrthoDB" id="1641903at2759"/>
<keyword evidence="2" id="KW-1185">Reference proteome</keyword>
<proteinExistence type="predicted"/>
<dbReference type="EMBL" id="OV170223">
    <property type="protein sequence ID" value="CAH0723098.1"/>
    <property type="molecule type" value="Genomic_DNA"/>
</dbReference>
<reference evidence="1" key="1">
    <citation type="submission" date="2021-12" db="EMBL/GenBank/DDBJ databases">
        <authorList>
            <person name="Martin H S."/>
        </authorList>
    </citation>
    <scope>NUCLEOTIDE SEQUENCE</scope>
</reference>
<dbReference type="Proteomes" id="UP000838878">
    <property type="component" value="Chromosome 3"/>
</dbReference>
<dbReference type="AlphaFoldDB" id="A0A8J9VJX2"/>
<sequence length="70" mass="7949">MYRERDDTDGLVEARRGTYCYMVSAFQAFPCITTHSHNVGHLRILTVMDALAPEHPVRTDLTINIIQDAT</sequence>
<protein>
    <submittedName>
        <fullName evidence="1">Uncharacterized protein</fullName>
    </submittedName>
</protein>
<organism evidence="1 2">
    <name type="scientific">Brenthis ino</name>
    <name type="common">lesser marbled fritillary</name>
    <dbReference type="NCBI Taxonomy" id="405034"/>
    <lineage>
        <taxon>Eukaryota</taxon>
        <taxon>Metazoa</taxon>
        <taxon>Ecdysozoa</taxon>
        <taxon>Arthropoda</taxon>
        <taxon>Hexapoda</taxon>
        <taxon>Insecta</taxon>
        <taxon>Pterygota</taxon>
        <taxon>Neoptera</taxon>
        <taxon>Endopterygota</taxon>
        <taxon>Lepidoptera</taxon>
        <taxon>Glossata</taxon>
        <taxon>Ditrysia</taxon>
        <taxon>Papilionoidea</taxon>
        <taxon>Nymphalidae</taxon>
        <taxon>Heliconiinae</taxon>
        <taxon>Argynnini</taxon>
        <taxon>Brenthis</taxon>
    </lineage>
</organism>